<comment type="caution">
    <text evidence="2">The sequence shown here is derived from an EMBL/GenBank/DDBJ whole genome shotgun (WGS) entry which is preliminary data.</text>
</comment>
<evidence type="ECO:0000313" key="3">
    <source>
        <dbReference type="Proteomes" id="UP000266005"/>
    </source>
</evidence>
<name>A0A399SKP6_9BACT</name>
<reference evidence="3" key="1">
    <citation type="submission" date="2018-08" db="EMBL/GenBank/DDBJ databases">
        <title>Mucilaginibacter sp. MYSH2.</title>
        <authorList>
            <person name="Seo T."/>
        </authorList>
    </citation>
    <scope>NUCLEOTIDE SEQUENCE [LARGE SCALE GENOMIC DNA]</scope>
    <source>
        <strain evidence="3">KIRAN</strain>
    </source>
</reference>
<gene>
    <name evidence="2" type="ORF">D1627_00215</name>
</gene>
<protein>
    <submittedName>
        <fullName evidence="2">Uncharacterized protein</fullName>
    </submittedName>
</protein>
<feature type="transmembrane region" description="Helical" evidence="1">
    <location>
        <begin position="14"/>
        <end position="34"/>
    </location>
</feature>
<keyword evidence="1" id="KW-0472">Membrane</keyword>
<dbReference type="Proteomes" id="UP000266005">
    <property type="component" value="Unassembled WGS sequence"/>
</dbReference>
<keyword evidence="3" id="KW-1185">Reference proteome</keyword>
<proteinExistence type="predicted"/>
<feature type="transmembrane region" description="Helical" evidence="1">
    <location>
        <begin position="92"/>
        <end position="119"/>
    </location>
</feature>
<feature type="transmembrane region" description="Helical" evidence="1">
    <location>
        <begin position="55"/>
        <end position="72"/>
    </location>
</feature>
<sequence length="124" mass="13965">MPAIFLLSASNRDVIQLFFFIVFIVLIYLFYAAIRVAGVSVLKYLSADVSDPVKYLTLVVHLLSSLISSLLLPNNVLVTFSLFNNLYRNGIWVPISILVLLFLHLIIVGWAFSAFFLLVDKLKA</sequence>
<keyword evidence="1" id="KW-1133">Transmembrane helix</keyword>
<evidence type="ECO:0000313" key="2">
    <source>
        <dbReference type="EMBL" id="RIJ42335.1"/>
    </source>
</evidence>
<dbReference type="EMBL" id="QWGE01000001">
    <property type="protein sequence ID" value="RIJ42335.1"/>
    <property type="molecule type" value="Genomic_DNA"/>
</dbReference>
<evidence type="ECO:0000256" key="1">
    <source>
        <dbReference type="SAM" id="Phobius"/>
    </source>
</evidence>
<accession>A0A399SKP6</accession>
<dbReference type="AlphaFoldDB" id="A0A399SKP6"/>
<keyword evidence="1" id="KW-0812">Transmembrane</keyword>
<dbReference type="RefSeq" id="WP_119430219.1">
    <property type="nucleotide sequence ID" value="NZ_QWGE01000001.1"/>
</dbReference>
<organism evidence="2 3">
    <name type="scientific">Pontibacter oryzae</name>
    <dbReference type="NCBI Taxonomy" id="2304593"/>
    <lineage>
        <taxon>Bacteria</taxon>
        <taxon>Pseudomonadati</taxon>
        <taxon>Bacteroidota</taxon>
        <taxon>Cytophagia</taxon>
        <taxon>Cytophagales</taxon>
        <taxon>Hymenobacteraceae</taxon>
        <taxon>Pontibacter</taxon>
    </lineage>
</organism>